<evidence type="ECO:0000256" key="1">
    <source>
        <dbReference type="SAM" id="MobiDB-lite"/>
    </source>
</evidence>
<dbReference type="GO" id="GO:0003676">
    <property type="term" value="F:nucleic acid binding"/>
    <property type="evidence" value="ECO:0007669"/>
    <property type="project" value="InterPro"/>
</dbReference>
<sequence>MKRPNLLELKKKYIPLRAAGKITNKELAFYLHMTVQHCSVLVSRYRKEGDSFFVNGHKGLHYNKNRVKQNLRDKIVQLYKDEGCTATFANFARDIKDFYHINCSARVVVSALKEAGIKSPKARKVQPTKASHRPRPERKHKGSLVQVDGTPYDFFMDGTKVTAVGAIDDASHSLLGIHFSIAESRMSYFELFHQMAEKHVLPESFYTDWSRNFISVARNNAKMSVEERIEYAKEHKTEYMKICEKLGIKTIFALSPEAKGRVERMWQTLQLNLPMMFKRRGISTIEKANGFSQDICEWWNKYFSIDPLEEEERYITPPSDIDLEDLFSVHKEVTTRHDGIFSYCEHDFKIDGLSWGGEKINLSISYRNGFRVFWHNSWRRARLQDGLQRTYGDTLSNTEYELLAKTLDADMHTNCVCV</sequence>
<dbReference type="EMBL" id="CP064936">
    <property type="protein sequence ID" value="QQA00014.1"/>
    <property type="molecule type" value="Genomic_DNA"/>
</dbReference>
<protein>
    <recommendedName>
        <fullName evidence="2">Integrase catalytic domain-containing protein</fullName>
    </recommendedName>
</protein>
<evidence type="ECO:0000313" key="4">
    <source>
        <dbReference type="Proteomes" id="UP000595224"/>
    </source>
</evidence>
<feature type="domain" description="Integrase catalytic" evidence="2">
    <location>
        <begin position="130"/>
        <end position="325"/>
    </location>
</feature>
<dbReference type="KEGG" id="tper:IWA51_06920"/>
<dbReference type="AlphaFoldDB" id="A0A7T3RBG9"/>
<keyword evidence="4" id="KW-1185">Reference proteome</keyword>
<proteinExistence type="predicted"/>
<dbReference type="InterPro" id="IPR001584">
    <property type="entry name" value="Integrase_cat-core"/>
</dbReference>
<reference evidence="3 4" key="1">
    <citation type="submission" date="2020-11" db="EMBL/GenBank/DDBJ databases">
        <title>Treponema Peruensis nv. sp., first commensal Treponema isolated from human feces.</title>
        <authorList>
            <person name="Belkhou C."/>
            <person name="Raes J."/>
        </authorList>
    </citation>
    <scope>NUCLEOTIDE SEQUENCE [LARGE SCALE GENOMIC DNA]</scope>
    <source>
        <strain evidence="3 4">RCC2812</strain>
    </source>
</reference>
<gene>
    <name evidence="3" type="ORF">IWA51_06920</name>
</gene>
<name>A0A7T3RBG9_9SPIR</name>
<organism evidence="3 4">
    <name type="scientific">Treponema peruense</name>
    <dbReference type="NCBI Taxonomy" id="2787628"/>
    <lineage>
        <taxon>Bacteria</taxon>
        <taxon>Pseudomonadati</taxon>
        <taxon>Spirochaetota</taxon>
        <taxon>Spirochaetia</taxon>
        <taxon>Spirochaetales</taxon>
        <taxon>Treponemataceae</taxon>
        <taxon>Treponema</taxon>
    </lineage>
</organism>
<dbReference type="InterPro" id="IPR036397">
    <property type="entry name" value="RNaseH_sf"/>
</dbReference>
<feature type="region of interest" description="Disordered" evidence="1">
    <location>
        <begin position="120"/>
        <end position="142"/>
    </location>
</feature>
<evidence type="ECO:0000313" key="3">
    <source>
        <dbReference type="EMBL" id="QQA00014.1"/>
    </source>
</evidence>
<dbReference type="InterPro" id="IPR012337">
    <property type="entry name" value="RNaseH-like_sf"/>
</dbReference>
<dbReference type="RefSeq" id="WP_198441890.1">
    <property type="nucleotide sequence ID" value="NZ_CBCSHE010000003.1"/>
</dbReference>
<dbReference type="Proteomes" id="UP000595224">
    <property type="component" value="Chromosome"/>
</dbReference>
<accession>A0A7T3RBG9</accession>
<dbReference type="Gene3D" id="3.30.420.10">
    <property type="entry name" value="Ribonuclease H-like superfamily/Ribonuclease H"/>
    <property type="match status" value="1"/>
</dbReference>
<evidence type="ECO:0000259" key="2">
    <source>
        <dbReference type="PROSITE" id="PS50994"/>
    </source>
</evidence>
<dbReference type="SUPFAM" id="SSF53098">
    <property type="entry name" value="Ribonuclease H-like"/>
    <property type="match status" value="1"/>
</dbReference>
<dbReference type="PROSITE" id="PS50994">
    <property type="entry name" value="INTEGRASE"/>
    <property type="match status" value="1"/>
</dbReference>
<dbReference type="GO" id="GO:0015074">
    <property type="term" value="P:DNA integration"/>
    <property type="evidence" value="ECO:0007669"/>
    <property type="project" value="InterPro"/>
</dbReference>